<protein>
    <recommendedName>
        <fullName evidence="5">Enterobactin synthase component D</fullName>
    </recommendedName>
    <alternativeName>
        <fullName evidence="8">4'-phosphopantetheinyl transferase EntD</fullName>
    </alternativeName>
    <alternativeName>
        <fullName evidence="9">Enterochelin synthase D</fullName>
    </alternativeName>
</protein>
<feature type="binding site" evidence="13">
    <location>
        <position position="142"/>
    </location>
    <ligand>
        <name>Mg(2+)</name>
        <dbReference type="ChEBI" id="CHEBI:18420"/>
    </ligand>
</feature>
<dbReference type="Gene3D" id="3.90.470.20">
    <property type="entry name" value="4'-phosphopantetheinyl transferase domain"/>
    <property type="match status" value="1"/>
</dbReference>
<dbReference type="InterPro" id="IPR041354">
    <property type="entry name" value="4PPT_N"/>
</dbReference>
<dbReference type="AlphaFoldDB" id="A0A1S7PFC2"/>
<comment type="subunit">
    <text evidence="4">EntB, EntD, EntE, and EntF form a multienzyme complex called enterobactin synthase.</text>
</comment>
<name>A0A1S7PFC2_9HYPH</name>
<sequence length="254" mass="28324">MADYPVSGLKAPAMHEHIAAAVWRSEGFLSGPVFLDSGSENVIALEVQYHLPFYRTALFDRLEVAMPKLLAEAVPKRQAEFLAGRFLGQAALTLFGRDPQPIGIGNKREPVWPSGISGSISHSHGICVCMVTQDCDVRVGVDIEKIEPGAVTEVILKRALEPLERRLIADREECDAGILPFLVFSAKETLFKALYPVVGRHFDFQAARLFEKPGRDELRLELTRPLHRSLPAGRRFSIRFSVTGSFVRTWLVCR</sequence>
<evidence type="ECO:0000256" key="12">
    <source>
        <dbReference type="PIRSR" id="PIRSR603542-1"/>
    </source>
</evidence>
<feature type="binding site" evidence="12">
    <location>
        <position position="188"/>
    </location>
    <ligand>
        <name>CoA</name>
        <dbReference type="ChEBI" id="CHEBI:57287"/>
    </ligand>
</feature>
<proteinExistence type="inferred from homology"/>
<evidence type="ECO:0000256" key="4">
    <source>
        <dbReference type="ARBA" id="ARBA00011503"/>
    </source>
</evidence>
<comment type="pathway">
    <text evidence="2">Siderophore biosynthesis; enterobactin biosynthesis.</text>
</comment>
<feature type="binding site" evidence="12">
    <location>
        <position position="85"/>
    </location>
    <ligand>
        <name>CoA</name>
        <dbReference type="ChEBI" id="CHEBI:57287"/>
    </ligand>
</feature>
<gene>
    <name evidence="16" type="ORF">AGR7C_Cc150104</name>
</gene>
<evidence type="ECO:0000256" key="8">
    <source>
        <dbReference type="ARBA" id="ARBA00029894"/>
    </source>
</evidence>
<dbReference type="SUPFAM" id="SSF56214">
    <property type="entry name" value="4'-phosphopantetheinyl transferase"/>
    <property type="match status" value="1"/>
</dbReference>
<dbReference type="UniPathway" id="UPA00017"/>
<evidence type="ECO:0000259" key="15">
    <source>
        <dbReference type="Pfam" id="PF17837"/>
    </source>
</evidence>
<dbReference type="PRINTS" id="PR01399">
    <property type="entry name" value="ENTSNTHTASED"/>
</dbReference>
<comment type="catalytic activity">
    <reaction evidence="11">
        <text>apo-[peptidyl-carrier protein] + CoA = holo-[peptidyl-carrier protein] + adenosine 3',5'-bisphosphate + H(+)</text>
        <dbReference type="Rhea" id="RHEA:46228"/>
        <dbReference type="Rhea" id="RHEA-COMP:11479"/>
        <dbReference type="Rhea" id="RHEA-COMP:11480"/>
        <dbReference type="ChEBI" id="CHEBI:15378"/>
        <dbReference type="ChEBI" id="CHEBI:29999"/>
        <dbReference type="ChEBI" id="CHEBI:57287"/>
        <dbReference type="ChEBI" id="CHEBI:58343"/>
        <dbReference type="ChEBI" id="CHEBI:64479"/>
    </reaction>
</comment>
<feature type="binding site" evidence="12">
    <location>
        <begin position="121"/>
        <end position="122"/>
    </location>
    <ligand>
        <name>CoA</name>
        <dbReference type="ChEBI" id="CHEBI:57287"/>
    </ligand>
</feature>
<reference evidence="16 17" key="1">
    <citation type="submission" date="2016-01" db="EMBL/GenBank/DDBJ databases">
        <authorList>
            <person name="Oliw E.H."/>
        </authorList>
    </citation>
    <scope>NUCLEOTIDE SEQUENCE [LARGE SCALE GENOMIC DNA]</scope>
    <source>
        <strain evidence="16 17">Zutra 3-1</strain>
    </source>
</reference>
<dbReference type="GO" id="GO:0008897">
    <property type="term" value="F:holo-[acyl-carrier-protein] synthase activity"/>
    <property type="evidence" value="ECO:0007669"/>
    <property type="project" value="InterPro"/>
</dbReference>
<keyword evidence="6" id="KW-0808">Transferase</keyword>
<keyword evidence="7" id="KW-0259">Enterobactin biosynthesis</keyword>
<evidence type="ECO:0000256" key="1">
    <source>
        <dbReference type="ARBA" id="ARBA00003937"/>
    </source>
</evidence>
<feature type="domain" description="4'-phosphopantetheinyl transferase" evidence="14">
    <location>
        <begin position="138"/>
        <end position="215"/>
    </location>
</feature>
<dbReference type="InterPro" id="IPR008278">
    <property type="entry name" value="4-PPantetheinyl_Trfase_dom"/>
</dbReference>
<evidence type="ECO:0000256" key="7">
    <source>
        <dbReference type="ARBA" id="ARBA00023191"/>
    </source>
</evidence>
<feature type="binding site" evidence="13">
    <location>
        <position position="144"/>
    </location>
    <ligand>
        <name>Mg(2+)</name>
        <dbReference type="ChEBI" id="CHEBI:18420"/>
    </ligand>
</feature>
<dbReference type="RefSeq" id="WP_080817049.1">
    <property type="nucleotide sequence ID" value="NZ_LT009748.1"/>
</dbReference>
<keyword evidence="13" id="KW-0479">Metal-binding</keyword>
<dbReference type="InterPro" id="IPR003542">
    <property type="entry name" value="Enbac_synth_compD-like"/>
</dbReference>
<comment type="function">
    <text evidence="1">Involved in the biosynthesis of the siderophore enterobactin (enterochelin), which is a macrocyclic trimeric lactone of N-(2,3-dihydroxybenzoyl)-serine. The serine trilactone serves as a scaffolding for the three catechol functionalities that provide hexadentate coordination for the tightly ligated iron(2+) atoms. Plays an essential role in the assembly of the enterobactin by catalyzing the transfer of the 4'-phosphopantetheine (Ppant) moiety from coenzyme A to the apo-domains of both EntB (ArCP domain) and EntF (PCP domain) to yield their holo-forms which make them competent for the activation of 2,3-dihydroxybenzoate (DHB) and L-serine, respectively.</text>
</comment>
<feature type="domain" description="4'-phosphopantetheinyl transferase N-terminal" evidence="15">
    <location>
        <begin position="68"/>
        <end position="131"/>
    </location>
</feature>
<feature type="binding site" evidence="12">
    <location>
        <position position="77"/>
    </location>
    <ligand>
        <name>CoA</name>
        <dbReference type="ChEBI" id="CHEBI:57287"/>
    </ligand>
</feature>
<keyword evidence="13" id="KW-0460">Magnesium</keyword>
<dbReference type="EMBL" id="FBWG01000007">
    <property type="protein sequence ID" value="CUX20583.1"/>
    <property type="molecule type" value="Genomic_DNA"/>
</dbReference>
<comment type="cofactor">
    <cofactor evidence="13">
        <name>Mg(2+)</name>
        <dbReference type="ChEBI" id="CHEBI:18420"/>
    </cofactor>
</comment>
<evidence type="ECO:0000313" key="16">
    <source>
        <dbReference type="EMBL" id="CUX20583.1"/>
    </source>
</evidence>
<dbReference type="PANTHER" id="PTHR38096">
    <property type="entry name" value="ENTEROBACTIN SYNTHASE COMPONENT D"/>
    <property type="match status" value="1"/>
</dbReference>
<accession>A0A1S7PFC2</accession>
<feature type="binding site" evidence="13">
    <location>
        <position position="143"/>
    </location>
    <ligand>
        <name>Mg(2+)</name>
        <dbReference type="ChEBI" id="CHEBI:18420"/>
    </ligand>
</feature>
<evidence type="ECO:0000256" key="5">
    <source>
        <dbReference type="ARBA" id="ARBA00019087"/>
    </source>
</evidence>
<organism evidence="16 17">
    <name type="scientific">Agrobacterium deltaense Zutra 3/1</name>
    <dbReference type="NCBI Taxonomy" id="1183427"/>
    <lineage>
        <taxon>Bacteria</taxon>
        <taxon>Pseudomonadati</taxon>
        <taxon>Pseudomonadota</taxon>
        <taxon>Alphaproteobacteria</taxon>
        <taxon>Hyphomicrobiales</taxon>
        <taxon>Rhizobiaceae</taxon>
        <taxon>Rhizobium/Agrobacterium group</taxon>
        <taxon>Agrobacterium</taxon>
    </lineage>
</organism>
<evidence type="ECO:0000256" key="2">
    <source>
        <dbReference type="ARBA" id="ARBA00004993"/>
    </source>
</evidence>
<evidence type="ECO:0000256" key="6">
    <source>
        <dbReference type="ARBA" id="ARBA00022679"/>
    </source>
</evidence>
<evidence type="ECO:0000256" key="9">
    <source>
        <dbReference type="ARBA" id="ARBA00031996"/>
    </source>
</evidence>
<evidence type="ECO:0000256" key="3">
    <source>
        <dbReference type="ARBA" id="ARBA00008342"/>
    </source>
</evidence>
<dbReference type="InterPro" id="IPR037143">
    <property type="entry name" value="4-PPantetheinyl_Trfase_dom_sf"/>
</dbReference>
<evidence type="ECO:0000256" key="11">
    <source>
        <dbReference type="ARBA" id="ARBA00049191"/>
    </source>
</evidence>
<feature type="binding site" evidence="12">
    <location>
        <position position="192"/>
    </location>
    <ligand>
        <name>CoA</name>
        <dbReference type="ChEBI" id="CHEBI:57287"/>
    </ligand>
</feature>
<comment type="similarity">
    <text evidence="3">Belongs to the P-Pant transferase superfamily. EntD family.</text>
</comment>
<dbReference type="GO" id="GO:0009239">
    <property type="term" value="P:enterobactin biosynthetic process"/>
    <property type="evidence" value="ECO:0007669"/>
    <property type="project" value="UniProtKB-UniPathway"/>
</dbReference>
<evidence type="ECO:0000256" key="13">
    <source>
        <dbReference type="PIRSR" id="PIRSR603542-2"/>
    </source>
</evidence>
<evidence type="ECO:0000313" key="17">
    <source>
        <dbReference type="Proteomes" id="UP000191987"/>
    </source>
</evidence>
<comment type="catalytic activity">
    <reaction evidence="10">
        <text>apo-[aryl-carrier protein] + CoA = holo-[aryl-carrier protein] + adenosine 3',5'-bisphosphate + H(+)</text>
        <dbReference type="Rhea" id="RHEA:48404"/>
        <dbReference type="Rhea" id="RHEA-COMP:15903"/>
        <dbReference type="Rhea" id="RHEA-COMP:17557"/>
        <dbReference type="ChEBI" id="CHEBI:15378"/>
        <dbReference type="ChEBI" id="CHEBI:29999"/>
        <dbReference type="ChEBI" id="CHEBI:57287"/>
        <dbReference type="ChEBI" id="CHEBI:58343"/>
        <dbReference type="ChEBI" id="CHEBI:64479"/>
    </reaction>
</comment>
<dbReference type="GO" id="GO:0009366">
    <property type="term" value="C:enterobactin synthetase complex"/>
    <property type="evidence" value="ECO:0007669"/>
    <property type="project" value="InterPro"/>
</dbReference>
<dbReference type="GO" id="GO:0000287">
    <property type="term" value="F:magnesium ion binding"/>
    <property type="evidence" value="ECO:0007669"/>
    <property type="project" value="InterPro"/>
</dbReference>
<dbReference type="PANTHER" id="PTHR38096:SF1">
    <property type="entry name" value="ENTEROBACTIN SYNTHASE COMPONENT D"/>
    <property type="match status" value="1"/>
</dbReference>
<dbReference type="Pfam" id="PF17837">
    <property type="entry name" value="4PPT_N"/>
    <property type="match status" value="1"/>
</dbReference>
<evidence type="ECO:0000259" key="14">
    <source>
        <dbReference type="Pfam" id="PF01648"/>
    </source>
</evidence>
<dbReference type="Proteomes" id="UP000191987">
    <property type="component" value="Unassembled WGS sequence"/>
</dbReference>
<dbReference type="Pfam" id="PF01648">
    <property type="entry name" value="ACPS"/>
    <property type="match status" value="1"/>
</dbReference>
<feature type="binding site" evidence="12">
    <location>
        <position position="142"/>
    </location>
    <ligand>
        <name>CoA</name>
        <dbReference type="ChEBI" id="CHEBI:57287"/>
    </ligand>
</feature>
<evidence type="ECO:0000256" key="10">
    <source>
        <dbReference type="ARBA" id="ARBA00049176"/>
    </source>
</evidence>
<dbReference type="GO" id="GO:0005886">
    <property type="term" value="C:plasma membrane"/>
    <property type="evidence" value="ECO:0007669"/>
    <property type="project" value="TreeGrafter"/>
</dbReference>